<dbReference type="Gene3D" id="3.40.190.10">
    <property type="entry name" value="Periplasmic binding protein-like II"/>
    <property type="match status" value="2"/>
</dbReference>
<comment type="caution">
    <text evidence="5">The sequence shown here is derived from an EMBL/GenBank/DDBJ whole genome shotgun (WGS) entry which is preliminary data.</text>
</comment>
<name>A0A328YIL3_9FLAO</name>
<dbReference type="Proteomes" id="UP000248840">
    <property type="component" value="Unassembled WGS sequence"/>
</dbReference>
<dbReference type="RefSeq" id="WP_112112687.1">
    <property type="nucleotide sequence ID" value="NZ_QLSZ01000003.1"/>
</dbReference>
<evidence type="ECO:0000313" key="6">
    <source>
        <dbReference type="Proteomes" id="UP000248840"/>
    </source>
</evidence>
<evidence type="ECO:0000259" key="4">
    <source>
        <dbReference type="Pfam" id="PF22384"/>
    </source>
</evidence>
<dbReference type="GO" id="GO:0042597">
    <property type="term" value="C:periplasmic space"/>
    <property type="evidence" value="ECO:0007669"/>
    <property type="project" value="UniProtKB-SubCell"/>
</dbReference>
<comment type="subcellular location">
    <subcellularLocation>
        <location evidence="1">Periplasm</location>
    </subcellularLocation>
</comment>
<organism evidence="5 6">
    <name type="scientific">Flavobacterium aciduliphilum</name>
    <dbReference type="NCBI Taxonomy" id="1101402"/>
    <lineage>
        <taxon>Bacteria</taxon>
        <taxon>Pseudomonadati</taxon>
        <taxon>Bacteroidota</taxon>
        <taxon>Flavobacteriia</taxon>
        <taxon>Flavobacteriales</taxon>
        <taxon>Flavobacteriaceae</taxon>
        <taxon>Flavobacterium</taxon>
    </lineage>
</organism>
<protein>
    <submittedName>
        <fullName evidence="5">NMT1/THI5 like protein</fullName>
    </submittedName>
</protein>
<dbReference type="OrthoDB" id="6191474at2"/>
<keyword evidence="6" id="KW-1185">Reference proteome</keyword>
<dbReference type="InterPro" id="IPR054364">
    <property type="entry name" value="Ca3427-like_PBP2"/>
</dbReference>
<comment type="similarity">
    <text evidence="2">Belongs to the bacterial solute-binding protein SsuA/TauA family.</text>
</comment>
<evidence type="ECO:0000313" key="5">
    <source>
        <dbReference type="EMBL" id="RAR73891.1"/>
    </source>
</evidence>
<dbReference type="PANTHER" id="PTHR30024:SF47">
    <property type="entry name" value="TAURINE-BINDING PERIPLASMIC PROTEIN"/>
    <property type="match status" value="1"/>
</dbReference>
<evidence type="ECO:0000256" key="2">
    <source>
        <dbReference type="ARBA" id="ARBA00010742"/>
    </source>
</evidence>
<dbReference type="AlphaFoldDB" id="A0A328YIL3"/>
<feature type="domain" description="Ca3427-like PBP 2" evidence="4">
    <location>
        <begin position="101"/>
        <end position="178"/>
    </location>
</feature>
<reference evidence="5 6" key="1">
    <citation type="submission" date="2018-06" db="EMBL/GenBank/DDBJ databases">
        <title>Genomic Encyclopedia of Archaeal and Bacterial Type Strains, Phase II (KMG-II): from individual species to whole genera.</title>
        <authorList>
            <person name="Goeker M."/>
        </authorList>
    </citation>
    <scope>NUCLEOTIDE SEQUENCE [LARGE SCALE GENOMIC DNA]</scope>
    <source>
        <strain evidence="5 6">DSM 25663</strain>
    </source>
</reference>
<evidence type="ECO:0000256" key="3">
    <source>
        <dbReference type="ARBA" id="ARBA00022729"/>
    </source>
</evidence>
<accession>A0A328YIL3</accession>
<proteinExistence type="inferred from homology"/>
<dbReference type="CDD" id="cd13637">
    <property type="entry name" value="PBP2_Ca3427_like"/>
    <property type="match status" value="1"/>
</dbReference>
<keyword evidence="3" id="KW-0732">Signal</keyword>
<sequence>MKTIRIAGVPEHFNHPWKMALAEHKFQDAGLAVTWTDVPEGTGKMCQMLREGVVDIAVILTEGIIKDIVNGNPSRIVQSYVNSPLLWGIHVHASSNYFSLEDLQDKKVAISRYGSGSHLMAIVNALQQGWNTDQLQFEVVHTVEGAVEALEQGKTDYFMWEKFMTKPLVDQGVFRWISDCPTPWPSFVISVREEFIQEEKNSLEIVLSIINSVTSNFKEIPFIEEILSNTFQQKQDDIRAWLSLTHWGQDSLTNDVVEKIQNQLFNMKIIEHKIPVSNLIYSL</sequence>
<evidence type="ECO:0000256" key="1">
    <source>
        <dbReference type="ARBA" id="ARBA00004418"/>
    </source>
</evidence>
<dbReference type="SUPFAM" id="SSF53850">
    <property type="entry name" value="Periplasmic binding protein-like II"/>
    <property type="match status" value="1"/>
</dbReference>
<dbReference type="PANTHER" id="PTHR30024">
    <property type="entry name" value="ALIPHATIC SULFONATES-BINDING PROTEIN-RELATED"/>
    <property type="match status" value="1"/>
</dbReference>
<dbReference type="EMBL" id="QLSZ01000003">
    <property type="protein sequence ID" value="RAR73891.1"/>
    <property type="molecule type" value="Genomic_DNA"/>
</dbReference>
<dbReference type="Pfam" id="PF22384">
    <property type="entry name" value="PBP2_Ca3427_like"/>
    <property type="match status" value="1"/>
</dbReference>
<gene>
    <name evidence="5" type="ORF">CLV55_103211</name>
</gene>